<dbReference type="STRING" id="28084.Lche_2570"/>
<feature type="transmembrane region" description="Helical" evidence="8">
    <location>
        <begin position="363"/>
        <end position="381"/>
    </location>
</feature>
<evidence type="ECO:0000313" key="10">
    <source>
        <dbReference type="EMBL" id="KTC80550.1"/>
    </source>
</evidence>
<evidence type="ECO:0000313" key="12">
    <source>
        <dbReference type="Proteomes" id="UP000054921"/>
    </source>
</evidence>
<keyword evidence="4" id="KW-1003">Cell membrane</keyword>
<proteinExistence type="inferred from homology"/>
<dbReference type="Proteomes" id="UP000277577">
    <property type="component" value="Chromosome"/>
</dbReference>
<dbReference type="RefSeq" id="WP_028382650.1">
    <property type="nucleotide sequence ID" value="NZ_CAAAIT010000005.1"/>
</dbReference>
<evidence type="ECO:0000256" key="5">
    <source>
        <dbReference type="ARBA" id="ARBA00022692"/>
    </source>
</evidence>
<dbReference type="Proteomes" id="UP000054921">
    <property type="component" value="Unassembled WGS sequence"/>
</dbReference>
<feature type="transmembrane region" description="Helical" evidence="8">
    <location>
        <begin position="236"/>
        <end position="259"/>
    </location>
</feature>
<dbReference type="PROSITE" id="PS51012">
    <property type="entry name" value="ABC_TM2"/>
    <property type="match status" value="1"/>
</dbReference>
<dbReference type="InterPro" id="IPR013525">
    <property type="entry name" value="ABC2_TM"/>
</dbReference>
<evidence type="ECO:0000256" key="3">
    <source>
        <dbReference type="ARBA" id="ARBA00022448"/>
    </source>
</evidence>
<name>A0A0W0SAY0_9GAMM</name>
<dbReference type="PANTHER" id="PTHR30294:SF29">
    <property type="entry name" value="MULTIDRUG ABC TRANSPORTER PERMEASE YBHS-RELATED"/>
    <property type="match status" value="1"/>
</dbReference>
<dbReference type="Pfam" id="PF12698">
    <property type="entry name" value="ABC2_membrane_3"/>
    <property type="match status" value="1"/>
</dbReference>
<keyword evidence="7 8" id="KW-0472">Membrane</keyword>
<dbReference type="InterPro" id="IPR051449">
    <property type="entry name" value="ABC-2_transporter_component"/>
</dbReference>
<dbReference type="GO" id="GO:0005886">
    <property type="term" value="C:plasma membrane"/>
    <property type="evidence" value="ECO:0007669"/>
    <property type="project" value="UniProtKB-SubCell"/>
</dbReference>
<sequence length="386" mass="42997">MKYKDLLHGLSIARLDGLIRKEFILITRDRGTIAMLVILPIMLLILFGFAIQFDPKHLPTTIISYDNSPLTRSYVSALEASGYFSVIHDEKMNENKKNQDFANGKISFAFTIPPNFTRKYIRNENPQLLVEIDGSDPGSSASALSNALPILNQTMETFNRQGLGSPSPTQSKRSVNLTIHRLYNESNTSSYNIVPGLIGVLLTLTMVMLTSTAITSEKESGTMEMLLSTPLKPTEIILGKVIPYIVLGYLQLTSILIFGKLLIHIPTEGSILLLYIAVAPFIIANLMVGMIFSTLARTPMQAMQLSVFYQLPSMFLSGYIFSFYGMPTWAQMIGYCVPMTYFIRIARGILLKGNTFSQIVPNIFPILLIASILILLTGKIFRTKLD</sequence>
<keyword evidence="13" id="KW-1185">Reference proteome</keyword>
<keyword evidence="5 8" id="KW-0812">Transmembrane</keyword>
<evidence type="ECO:0000256" key="6">
    <source>
        <dbReference type="ARBA" id="ARBA00022989"/>
    </source>
</evidence>
<comment type="subcellular location">
    <subcellularLocation>
        <location evidence="1">Cell membrane</location>
        <topology evidence="1">Multi-pass membrane protein</topology>
    </subcellularLocation>
</comment>
<gene>
    <name evidence="11" type="primary">ybhS_1</name>
    <name evidence="10" type="ORF">Lche_2570</name>
    <name evidence="11" type="ORF">NCTC11976_01035</name>
</gene>
<dbReference type="InterPro" id="IPR047817">
    <property type="entry name" value="ABC2_TM_bact-type"/>
</dbReference>
<dbReference type="PANTHER" id="PTHR30294">
    <property type="entry name" value="MEMBRANE COMPONENT OF ABC TRANSPORTER YHHJ-RELATED"/>
    <property type="match status" value="1"/>
</dbReference>
<dbReference type="PATRIC" id="fig|28084.5.peg.2776"/>
<keyword evidence="3" id="KW-0813">Transport</keyword>
<evidence type="ECO:0000313" key="11">
    <source>
        <dbReference type="EMBL" id="VEB34823.1"/>
    </source>
</evidence>
<keyword evidence="6 8" id="KW-1133">Transmembrane helix</keyword>
<feature type="transmembrane region" description="Helical" evidence="8">
    <location>
        <begin position="307"/>
        <end position="326"/>
    </location>
</feature>
<organism evidence="10 12">
    <name type="scientific">Legionella cherrii</name>
    <dbReference type="NCBI Taxonomy" id="28084"/>
    <lineage>
        <taxon>Bacteria</taxon>
        <taxon>Pseudomonadati</taxon>
        <taxon>Pseudomonadota</taxon>
        <taxon>Gammaproteobacteria</taxon>
        <taxon>Legionellales</taxon>
        <taxon>Legionellaceae</taxon>
        <taxon>Legionella</taxon>
    </lineage>
</organism>
<feature type="transmembrane region" description="Helical" evidence="8">
    <location>
        <begin position="271"/>
        <end position="295"/>
    </location>
</feature>
<evidence type="ECO:0000256" key="2">
    <source>
        <dbReference type="ARBA" id="ARBA00007783"/>
    </source>
</evidence>
<dbReference type="Gene3D" id="3.40.1710.10">
    <property type="entry name" value="abc type-2 transporter like domain"/>
    <property type="match status" value="1"/>
</dbReference>
<dbReference type="OrthoDB" id="9808686at2"/>
<evidence type="ECO:0000256" key="4">
    <source>
        <dbReference type="ARBA" id="ARBA00022475"/>
    </source>
</evidence>
<reference evidence="11 13" key="2">
    <citation type="submission" date="2018-12" db="EMBL/GenBank/DDBJ databases">
        <authorList>
            <consortium name="Pathogen Informatics"/>
        </authorList>
    </citation>
    <scope>NUCLEOTIDE SEQUENCE [LARGE SCALE GENOMIC DNA]</scope>
    <source>
        <strain evidence="11 13">NCTC11976</strain>
    </source>
</reference>
<protein>
    <submittedName>
        <fullName evidence="10">ABC transporter permease</fullName>
    </submittedName>
</protein>
<evidence type="ECO:0000256" key="8">
    <source>
        <dbReference type="SAM" id="Phobius"/>
    </source>
</evidence>
<accession>A0A0W0SAY0</accession>
<dbReference type="GO" id="GO:0140359">
    <property type="term" value="F:ABC-type transporter activity"/>
    <property type="evidence" value="ECO:0007669"/>
    <property type="project" value="InterPro"/>
</dbReference>
<reference evidence="10 12" key="1">
    <citation type="submission" date="2015-11" db="EMBL/GenBank/DDBJ databases">
        <title>Genomic analysis of 38 Legionella species identifies large and diverse effector repertoires.</title>
        <authorList>
            <person name="Burstein D."/>
            <person name="Amaro F."/>
            <person name="Zusman T."/>
            <person name="Lifshitz Z."/>
            <person name="Cohen O."/>
            <person name="Gilbert J.A."/>
            <person name="Pupko T."/>
            <person name="Shuman H.A."/>
            <person name="Segal G."/>
        </authorList>
    </citation>
    <scope>NUCLEOTIDE SEQUENCE [LARGE SCALE GENOMIC DNA]</scope>
    <source>
        <strain evidence="10 12">ORW</strain>
    </source>
</reference>
<dbReference type="EMBL" id="LR134173">
    <property type="protein sequence ID" value="VEB34823.1"/>
    <property type="molecule type" value="Genomic_DNA"/>
</dbReference>
<dbReference type="AlphaFoldDB" id="A0A0W0SAY0"/>
<feature type="domain" description="ABC transmembrane type-2" evidence="9">
    <location>
        <begin position="159"/>
        <end position="384"/>
    </location>
</feature>
<comment type="similarity">
    <text evidence="2">Belongs to the ABC-2 integral membrane protein family.</text>
</comment>
<evidence type="ECO:0000259" key="9">
    <source>
        <dbReference type="PROSITE" id="PS51012"/>
    </source>
</evidence>
<dbReference type="EMBL" id="LNXW01000013">
    <property type="protein sequence ID" value="KTC80550.1"/>
    <property type="molecule type" value="Genomic_DNA"/>
</dbReference>
<feature type="transmembrane region" description="Helical" evidence="8">
    <location>
        <begin position="193"/>
        <end position="215"/>
    </location>
</feature>
<evidence type="ECO:0000256" key="1">
    <source>
        <dbReference type="ARBA" id="ARBA00004651"/>
    </source>
</evidence>
<evidence type="ECO:0000313" key="13">
    <source>
        <dbReference type="Proteomes" id="UP000277577"/>
    </source>
</evidence>
<feature type="transmembrane region" description="Helical" evidence="8">
    <location>
        <begin position="31"/>
        <end position="51"/>
    </location>
</feature>
<evidence type="ECO:0000256" key="7">
    <source>
        <dbReference type="ARBA" id="ARBA00023136"/>
    </source>
</evidence>